<dbReference type="EMBL" id="JBFPJR010000002">
    <property type="protein sequence ID" value="MEX0426319.1"/>
    <property type="molecule type" value="Genomic_DNA"/>
</dbReference>
<protein>
    <submittedName>
        <fullName evidence="7">Sigma-70 family RNA polymerase sigma factor</fullName>
    </submittedName>
</protein>
<dbReference type="SUPFAM" id="SSF88659">
    <property type="entry name" value="Sigma3 and sigma4 domains of RNA polymerase sigma factors"/>
    <property type="match status" value="2"/>
</dbReference>
<proteinExistence type="predicted"/>
<name>A0ABV3SV38_9ACTN</name>
<dbReference type="InterPro" id="IPR013325">
    <property type="entry name" value="RNA_pol_sigma_r2"/>
</dbReference>
<dbReference type="PRINTS" id="PR00046">
    <property type="entry name" value="SIGMA70FCT"/>
</dbReference>
<keyword evidence="1" id="KW-0805">Transcription regulation</keyword>
<keyword evidence="2" id="KW-0731">Sigma factor</keyword>
<dbReference type="SUPFAM" id="SSF88946">
    <property type="entry name" value="Sigma2 domain of RNA polymerase sigma factors"/>
    <property type="match status" value="1"/>
</dbReference>
<organism evidence="7 8">
    <name type="scientific">Nocardioides eburneus</name>
    <dbReference type="NCBI Taxonomy" id="3231482"/>
    <lineage>
        <taxon>Bacteria</taxon>
        <taxon>Bacillati</taxon>
        <taxon>Actinomycetota</taxon>
        <taxon>Actinomycetes</taxon>
        <taxon>Propionibacteriales</taxon>
        <taxon>Nocardioidaceae</taxon>
        <taxon>Nocardioides</taxon>
    </lineage>
</organism>
<dbReference type="InterPro" id="IPR000943">
    <property type="entry name" value="RNA_pol_sigma70"/>
</dbReference>
<evidence type="ECO:0000256" key="3">
    <source>
        <dbReference type="ARBA" id="ARBA00023125"/>
    </source>
</evidence>
<evidence type="ECO:0000256" key="1">
    <source>
        <dbReference type="ARBA" id="ARBA00023015"/>
    </source>
</evidence>
<evidence type="ECO:0000256" key="2">
    <source>
        <dbReference type="ARBA" id="ARBA00023082"/>
    </source>
</evidence>
<evidence type="ECO:0000313" key="8">
    <source>
        <dbReference type="Proteomes" id="UP001556631"/>
    </source>
</evidence>
<dbReference type="CDD" id="cd06171">
    <property type="entry name" value="Sigma70_r4"/>
    <property type="match status" value="1"/>
</dbReference>
<gene>
    <name evidence="7" type="ORF">AB3X52_01715</name>
</gene>
<evidence type="ECO:0000313" key="7">
    <source>
        <dbReference type="EMBL" id="MEX0426319.1"/>
    </source>
</evidence>
<evidence type="ECO:0000256" key="4">
    <source>
        <dbReference type="ARBA" id="ARBA00023163"/>
    </source>
</evidence>
<keyword evidence="4" id="KW-0804">Transcription</keyword>
<sequence>MSTATFQDTFRQDLPRDIRRQETTRLFAEAAQATGIERDRLVEEIILVNTSVARTIAKRYANRGVALEDLESVAYLALVRAAQKFDGDKGEDFLVYAVPTIRGEIKRHFRDHGWVVRPPRRVQELQADVVRVRESRDGEADAAEIADELGVGVADVNEALAAKGCFTPASLDAPARAGDTESATLGELLPTLDEDLARAETRAVLGSALARLTDREQTVVQMRFVDDLTQAEIGEHIGVTQMQVSRILKQVLNKLRTALAEADVVAA</sequence>
<dbReference type="Pfam" id="PF04542">
    <property type="entry name" value="Sigma70_r2"/>
    <property type="match status" value="1"/>
</dbReference>
<dbReference type="PANTHER" id="PTHR30385:SF4">
    <property type="entry name" value="RNA POLYMERASE SIGMA-E FACTOR"/>
    <property type="match status" value="1"/>
</dbReference>
<keyword evidence="3" id="KW-0238">DNA-binding</keyword>
<dbReference type="Proteomes" id="UP001556631">
    <property type="component" value="Unassembled WGS sequence"/>
</dbReference>
<dbReference type="InterPro" id="IPR014284">
    <property type="entry name" value="RNA_pol_sigma-70_dom"/>
</dbReference>
<comment type="caution">
    <text evidence="7">The sequence shown here is derived from an EMBL/GenBank/DDBJ whole genome shotgun (WGS) entry which is preliminary data.</text>
</comment>
<dbReference type="Pfam" id="PF04545">
    <property type="entry name" value="Sigma70_r4"/>
    <property type="match status" value="1"/>
</dbReference>
<dbReference type="InterPro" id="IPR013324">
    <property type="entry name" value="RNA_pol_sigma_r3/r4-like"/>
</dbReference>
<dbReference type="RefSeq" id="WP_367990969.1">
    <property type="nucleotide sequence ID" value="NZ_JBFPJR010000002.1"/>
</dbReference>
<evidence type="ECO:0000259" key="6">
    <source>
        <dbReference type="Pfam" id="PF04545"/>
    </source>
</evidence>
<accession>A0ABV3SV38</accession>
<feature type="domain" description="RNA polymerase sigma-70 region 2" evidence="5">
    <location>
        <begin position="54"/>
        <end position="114"/>
    </location>
</feature>
<dbReference type="NCBIfam" id="TIGR02937">
    <property type="entry name" value="sigma70-ECF"/>
    <property type="match status" value="1"/>
</dbReference>
<dbReference type="PANTHER" id="PTHR30385">
    <property type="entry name" value="SIGMA FACTOR F FLAGELLAR"/>
    <property type="match status" value="1"/>
</dbReference>
<feature type="domain" description="RNA polymerase sigma-70 region 4" evidence="6">
    <location>
        <begin position="208"/>
        <end position="256"/>
    </location>
</feature>
<dbReference type="Gene3D" id="1.20.140.160">
    <property type="match status" value="1"/>
</dbReference>
<evidence type="ECO:0000259" key="5">
    <source>
        <dbReference type="Pfam" id="PF04542"/>
    </source>
</evidence>
<reference evidence="7 8" key="1">
    <citation type="submission" date="2024-07" db="EMBL/GenBank/DDBJ databases">
        <authorList>
            <person name="Lee S."/>
            <person name="Kang M."/>
        </authorList>
    </citation>
    <scope>NUCLEOTIDE SEQUENCE [LARGE SCALE GENOMIC DNA]</scope>
    <source>
        <strain evidence="7 8">DS6</strain>
    </source>
</reference>
<dbReference type="InterPro" id="IPR007630">
    <property type="entry name" value="RNA_pol_sigma70_r4"/>
</dbReference>
<dbReference type="Gene3D" id="1.20.120.1810">
    <property type="match status" value="1"/>
</dbReference>
<keyword evidence="8" id="KW-1185">Reference proteome</keyword>
<dbReference type="InterPro" id="IPR007627">
    <property type="entry name" value="RNA_pol_sigma70_r2"/>
</dbReference>